<dbReference type="UniPathway" id="UPA00989"/>
<keyword evidence="6 7" id="KW-0819">tRNA processing</keyword>
<dbReference type="CDD" id="cd02440">
    <property type="entry name" value="AdoMet_MTases"/>
    <property type="match status" value="1"/>
</dbReference>
<keyword evidence="5 7" id="KW-0949">S-adenosyl-L-methionine</keyword>
<organism evidence="8 9">
    <name type="scientific">Pilimelia anulata</name>
    <dbReference type="NCBI Taxonomy" id="53371"/>
    <lineage>
        <taxon>Bacteria</taxon>
        <taxon>Bacillati</taxon>
        <taxon>Actinomycetota</taxon>
        <taxon>Actinomycetes</taxon>
        <taxon>Micromonosporales</taxon>
        <taxon>Micromonosporaceae</taxon>
        <taxon>Pilimelia</taxon>
    </lineage>
</organism>
<dbReference type="SUPFAM" id="SSF53335">
    <property type="entry name" value="S-adenosyl-L-methionine-dependent methyltransferases"/>
    <property type="match status" value="1"/>
</dbReference>
<evidence type="ECO:0000256" key="6">
    <source>
        <dbReference type="ARBA" id="ARBA00022694"/>
    </source>
</evidence>
<dbReference type="InterPro" id="IPR055361">
    <property type="entry name" value="tRNA_methyltr_TrmB_bact"/>
</dbReference>
<comment type="catalytic activity">
    <reaction evidence="1 7">
        <text>guanosine(46) in tRNA + S-adenosyl-L-methionine = N(7)-methylguanosine(46) in tRNA + S-adenosyl-L-homocysteine</text>
        <dbReference type="Rhea" id="RHEA:42708"/>
        <dbReference type="Rhea" id="RHEA-COMP:10188"/>
        <dbReference type="Rhea" id="RHEA-COMP:10189"/>
        <dbReference type="ChEBI" id="CHEBI:57856"/>
        <dbReference type="ChEBI" id="CHEBI:59789"/>
        <dbReference type="ChEBI" id="CHEBI:74269"/>
        <dbReference type="ChEBI" id="CHEBI:74480"/>
        <dbReference type="EC" id="2.1.1.33"/>
    </reaction>
</comment>
<keyword evidence="3 7" id="KW-0489">Methyltransferase</keyword>
<dbReference type="Proteomes" id="UP000649739">
    <property type="component" value="Unassembled WGS sequence"/>
</dbReference>
<evidence type="ECO:0000256" key="5">
    <source>
        <dbReference type="ARBA" id="ARBA00022691"/>
    </source>
</evidence>
<dbReference type="GO" id="GO:0043527">
    <property type="term" value="C:tRNA methyltransferase complex"/>
    <property type="evidence" value="ECO:0007669"/>
    <property type="project" value="TreeGrafter"/>
</dbReference>
<evidence type="ECO:0000256" key="7">
    <source>
        <dbReference type="HAMAP-Rule" id="MF_01057"/>
    </source>
</evidence>
<comment type="pathway">
    <text evidence="7">tRNA modification; N(7)-methylguanine-tRNA biosynthesis.</text>
</comment>
<name>A0A8J3B270_9ACTN</name>
<dbReference type="NCBIfam" id="TIGR00091">
    <property type="entry name" value="tRNA (guanosine(46)-N7)-methyltransferase TrmB"/>
    <property type="match status" value="1"/>
</dbReference>
<evidence type="ECO:0000313" key="9">
    <source>
        <dbReference type="Proteomes" id="UP000649739"/>
    </source>
</evidence>
<comment type="caution">
    <text evidence="7">Lacks conserved residue(s) required for the propagation of feature annotation.</text>
</comment>
<keyword evidence="4 7" id="KW-0808">Transferase</keyword>
<feature type="binding site" evidence="7">
    <location>
        <position position="85"/>
    </location>
    <ligand>
        <name>S-adenosyl-L-methionine</name>
        <dbReference type="ChEBI" id="CHEBI:59789"/>
    </ligand>
</feature>
<feature type="binding site" evidence="7">
    <location>
        <position position="112"/>
    </location>
    <ligand>
        <name>S-adenosyl-L-methionine</name>
        <dbReference type="ChEBI" id="CHEBI:59789"/>
    </ligand>
</feature>
<evidence type="ECO:0000256" key="1">
    <source>
        <dbReference type="ARBA" id="ARBA00000142"/>
    </source>
</evidence>
<feature type="binding site" evidence="7">
    <location>
        <position position="139"/>
    </location>
    <ligand>
        <name>substrate</name>
    </ligand>
</feature>
<comment type="similarity">
    <text evidence="7">Belongs to the class I-like SAM-binding methyltransferase superfamily. TrmB family.</text>
</comment>
<evidence type="ECO:0000256" key="4">
    <source>
        <dbReference type="ARBA" id="ARBA00022679"/>
    </source>
</evidence>
<comment type="function">
    <text evidence="2 7">Catalyzes the formation of N(7)-methylguanine at position 46 (m7G46) in tRNA.</text>
</comment>
<gene>
    <name evidence="7 8" type="primary">trmB</name>
    <name evidence="8" type="ORF">GCM10010123_14360</name>
</gene>
<keyword evidence="9" id="KW-1185">Reference proteome</keyword>
<feature type="binding site" evidence="7">
    <location>
        <begin position="206"/>
        <end position="209"/>
    </location>
    <ligand>
        <name>substrate</name>
    </ligand>
</feature>
<dbReference type="PROSITE" id="PS51625">
    <property type="entry name" value="SAM_MT_TRMB"/>
    <property type="match status" value="1"/>
</dbReference>
<dbReference type="HAMAP" id="MF_01057">
    <property type="entry name" value="tRNA_methyltr_TrmB"/>
    <property type="match status" value="1"/>
</dbReference>
<proteinExistence type="inferred from homology"/>
<dbReference type="PANTHER" id="PTHR23417:SF14">
    <property type="entry name" value="PENTACOTRIPEPTIDE-REPEAT REGION OF PRORP DOMAIN-CONTAINING PROTEIN"/>
    <property type="match status" value="1"/>
</dbReference>
<accession>A0A8J3B270</accession>
<feature type="binding site" evidence="7">
    <location>
        <position position="60"/>
    </location>
    <ligand>
        <name>S-adenosyl-L-methionine</name>
        <dbReference type="ChEBI" id="CHEBI:59789"/>
    </ligand>
</feature>
<dbReference type="InterPro" id="IPR029063">
    <property type="entry name" value="SAM-dependent_MTases_sf"/>
</dbReference>
<evidence type="ECO:0000313" key="8">
    <source>
        <dbReference type="EMBL" id="GGJ85873.1"/>
    </source>
</evidence>
<dbReference type="EMBL" id="BMQB01000002">
    <property type="protein sequence ID" value="GGJ85873.1"/>
    <property type="molecule type" value="Genomic_DNA"/>
</dbReference>
<sequence>MRERRMARVRTFTMRGRLSETNAAAVADHWPAYGVDVAEAPAPPLDPAALFGRTAPLVLEIGFGMGTATAAMASADRDRDYLATDVHVPGIGNLLRLVVDVGLTNVRVARGDALDLLRHQLPPDSLDAIHLYFPDPWPKSRHHRRRLVQPAHVPLLRSRLRPGGTLHMATDWADYADAALAALTADPELVNPYGGWAPRPEHRPVTKFERRGLHAGRTVRDLILRRRGAGQHGEPAADRAGAA</sequence>
<reference evidence="8" key="2">
    <citation type="submission" date="2020-09" db="EMBL/GenBank/DDBJ databases">
        <authorList>
            <person name="Sun Q."/>
            <person name="Ohkuma M."/>
        </authorList>
    </citation>
    <scope>NUCLEOTIDE SEQUENCE</scope>
    <source>
        <strain evidence="8">JCM 3090</strain>
    </source>
</reference>
<dbReference type="PANTHER" id="PTHR23417">
    <property type="entry name" value="3-DEOXY-D-MANNO-OCTULOSONIC-ACID TRANSFERASE/TRNA GUANINE-N 7 - -METHYLTRANSFERASE"/>
    <property type="match status" value="1"/>
</dbReference>
<evidence type="ECO:0000256" key="3">
    <source>
        <dbReference type="ARBA" id="ARBA00022603"/>
    </source>
</evidence>
<dbReference type="GO" id="GO:0008176">
    <property type="term" value="F:tRNA (guanine(46)-N7)-methyltransferase activity"/>
    <property type="evidence" value="ECO:0007669"/>
    <property type="project" value="UniProtKB-UniRule"/>
</dbReference>
<evidence type="ECO:0000256" key="2">
    <source>
        <dbReference type="ARBA" id="ARBA00003015"/>
    </source>
</evidence>
<comment type="caution">
    <text evidence="8">The sequence shown here is derived from an EMBL/GenBank/DDBJ whole genome shotgun (WGS) entry which is preliminary data.</text>
</comment>
<protein>
    <recommendedName>
        <fullName evidence="7">tRNA (guanine-N(7)-)-methyltransferase</fullName>
        <ecNumber evidence="7">2.1.1.33</ecNumber>
    </recommendedName>
    <alternativeName>
        <fullName evidence="7">tRNA (guanine(46)-N(7))-methyltransferase</fullName>
    </alternativeName>
    <alternativeName>
        <fullName evidence="7">tRNA(m7G46)-methyltransferase</fullName>
    </alternativeName>
</protein>
<dbReference type="Pfam" id="PF02390">
    <property type="entry name" value="Methyltransf_4"/>
    <property type="match status" value="1"/>
</dbReference>
<dbReference type="AlphaFoldDB" id="A0A8J3B270"/>
<reference evidence="8" key="1">
    <citation type="journal article" date="2014" name="Int. J. Syst. Evol. Microbiol.">
        <title>Complete genome sequence of Corynebacterium casei LMG S-19264T (=DSM 44701T), isolated from a smear-ripened cheese.</title>
        <authorList>
            <consortium name="US DOE Joint Genome Institute (JGI-PGF)"/>
            <person name="Walter F."/>
            <person name="Albersmeier A."/>
            <person name="Kalinowski J."/>
            <person name="Ruckert C."/>
        </authorList>
    </citation>
    <scope>NUCLEOTIDE SEQUENCE</scope>
    <source>
        <strain evidence="8">JCM 3090</strain>
    </source>
</reference>
<dbReference type="Gene3D" id="3.40.50.150">
    <property type="entry name" value="Vaccinia Virus protein VP39"/>
    <property type="match status" value="1"/>
</dbReference>
<feature type="binding site" evidence="7">
    <location>
        <position position="135"/>
    </location>
    <ligand>
        <name>S-adenosyl-L-methionine</name>
        <dbReference type="ChEBI" id="CHEBI:59789"/>
    </ligand>
</feature>
<feature type="binding site" evidence="7">
    <location>
        <position position="171"/>
    </location>
    <ligand>
        <name>substrate</name>
    </ligand>
</feature>
<dbReference type="EC" id="2.1.1.33" evidence="7"/>
<dbReference type="InterPro" id="IPR003358">
    <property type="entry name" value="tRNA_(Gua-N-7)_MeTrfase_Trmb"/>
</dbReference>